<organism evidence="1 2">
    <name type="scientific">Catharanthus roseus</name>
    <name type="common">Madagascar periwinkle</name>
    <name type="synonym">Vinca rosea</name>
    <dbReference type="NCBI Taxonomy" id="4058"/>
    <lineage>
        <taxon>Eukaryota</taxon>
        <taxon>Viridiplantae</taxon>
        <taxon>Streptophyta</taxon>
        <taxon>Embryophyta</taxon>
        <taxon>Tracheophyta</taxon>
        <taxon>Spermatophyta</taxon>
        <taxon>Magnoliopsida</taxon>
        <taxon>eudicotyledons</taxon>
        <taxon>Gunneridae</taxon>
        <taxon>Pentapetalae</taxon>
        <taxon>asterids</taxon>
        <taxon>lamiids</taxon>
        <taxon>Gentianales</taxon>
        <taxon>Apocynaceae</taxon>
        <taxon>Rauvolfioideae</taxon>
        <taxon>Vinceae</taxon>
        <taxon>Catharanthinae</taxon>
        <taxon>Catharanthus</taxon>
    </lineage>
</organism>
<keyword evidence="2" id="KW-1185">Reference proteome</keyword>
<name>A0ACC0B7K6_CATRO</name>
<evidence type="ECO:0000313" key="2">
    <source>
        <dbReference type="Proteomes" id="UP001060085"/>
    </source>
</evidence>
<proteinExistence type="predicted"/>
<evidence type="ECO:0000313" key="1">
    <source>
        <dbReference type="EMBL" id="KAI5668610.1"/>
    </source>
</evidence>
<gene>
    <name evidence="1" type="ORF">M9H77_18463</name>
</gene>
<reference evidence="2" key="1">
    <citation type="journal article" date="2023" name="Nat. Plants">
        <title>Single-cell RNA sequencing provides a high-resolution roadmap for understanding the multicellular compartmentation of specialized metabolism.</title>
        <authorList>
            <person name="Sun S."/>
            <person name="Shen X."/>
            <person name="Li Y."/>
            <person name="Li Y."/>
            <person name="Wang S."/>
            <person name="Li R."/>
            <person name="Zhang H."/>
            <person name="Shen G."/>
            <person name="Guo B."/>
            <person name="Wei J."/>
            <person name="Xu J."/>
            <person name="St-Pierre B."/>
            <person name="Chen S."/>
            <person name="Sun C."/>
        </authorList>
    </citation>
    <scope>NUCLEOTIDE SEQUENCE [LARGE SCALE GENOMIC DNA]</scope>
</reference>
<comment type="caution">
    <text evidence="1">The sequence shown here is derived from an EMBL/GenBank/DDBJ whole genome shotgun (WGS) entry which is preliminary data.</text>
</comment>
<dbReference type="Proteomes" id="UP001060085">
    <property type="component" value="Linkage Group LG04"/>
</dbReference>
<dbReference type="EMBL" id="CM044704">
    <property type="protein sequence ID" value="KAI5668610.1"/>
    <property type="molecule type" value="Genomic_DNA"/>
</dbReference>
<accession>A0ACC0B7K6</accession>
<sequence>MKKTLIDLSHLRFLEVDHGLSSKVAVAAEFSTQLPIFCLLHPVSTALAFAFNCSFVRFCNKRPSSEAACSVFCSAKSAFYCFAAVVFSAASQPSVFVPLQLLCTCFVSATSFLPLQIAAPSSCFSSLIFAPQELLLFFSFKLQLRFFAQAPPLFSLLPFF</sequence>
<protein>
    <submittedName>
        <fullName evidence="1">Uncharacterized protein</fullName>
    </submittedName>
</protein>